<comment type="caution">
    <text evidence="2">The sequence shown here is derived from an EMBL/GenBank/DDBJ whole genome shotgun (WGS) entry which is preliminary data.</text>
</comment>
<accession>A0AAV8RNP2</accession>
<feature type="region of interest" description="Disordered" evidence="1">
    <location>
        <begin position="113"/>
        <end position="154"/>
    </location>
</feature>
<dbReference type="EMBL" id="JAQQAF010000003">
    <property type="protein sequence ID" value="KAJ8501191.1"/>
    <property type="molecule type" value="Genomic_DNA"/>
</dbReference>
<dbReference type="Proteomes" id="UP001222027">
    <property type="component" value="Unassembled WGS sequence"/>
</dbReference>
<dbReference type="AlphaFoldDB" id="A0AAV8RNP2"/>
<proteinExistence type="predicted"/>
<feature type="compositionally biased region" description="Polar residues" evidence="1">
    <location>
        <begin position="131"/>
        <end position="145"/>
    </location>
</feature>
<evidence type="ECO:0000256" key="1">
    <source>
        <dbReference type="SAM" id="MobiDB-lite"/>
    </source>
</evidence>
<reference evidence="2 3" key="1">
    <citation type="submission" date="2022-12" db="EMBL/GenBank/DDBJ databases">
        <title>Chromosome-scale assembly of the Ensete ventricosum genome.</title>
        <authorList>
            <person name="Dussert Y."/>
            <person name="Stocks J."/>
            <person name="Wendawek A."/>
            <person name="Woldeyes F."/>
            <person name="Nichols R.A."/>
            <person name="Borrell J.S."/>
        </authorList>
    </citation>
    <scope>NUCLEOTIDE SEQUENCE [LARGE SCALE GENOMIC DNA]</scope>
    <source>
        <strain evidence="3">cv. Maze</strain>
        <tissue evidence="2">Seeds</tissue>
    </source>
</reference>
<sequence length="154" mass="17363">MGMERGAGGWVKAAHRPDMERRATSGVRMKRFGSGSLVAAVDGRGWCRWYVLITSSSPRLTDPDSDPDPDPRSSLGEFLRQHESEEGNVCYRKGLHVRTKNVPPDSADMIKESRKICAPHKRPKNEVSPPWSITSIRMDVSSANPHQHKLERRF</sequence>
<name>A0AAV8RNP2_ENSVE</name>
<evidence type="ECO:0000313" key="3">
    <source>
        <dbReference type="Proteomes" id="UP001222027"/>
    </source>
</evidence>
<gene>
    <name evidence="2" type="ORF">OPV22_011743</name>
</gene>
<protein>
    <submittedName>
        <fullName evidence="2">Uncharacterized protein</fullName>
    </submittedName>
</protein>
<feature type="region of interest" description="Disordered" evidence="1">
    <location>
        <begin position="57"/>
        <end position="86"/>
    </location>
</feature>
<organism evidence="2 3">
    <name type="scientific">Ensete ventricosum</name>
    <name type="common">Abyssinian banana</name>
    <name type="synonym">Musa ensete</name>
    <dbReference type="NCBI Taxonomy" id="4639"/>
    <lineage>
        <taxon>Eukaryota</taxon>
        <taxon>Viridiplantae</taxon>
        <taxon>Streptophyta</taxon>
        <taxon>Embryophyta</taxon>
        <taxon>Tracheophyta</taxon>
        <taxon>Spermatophyta</taxon>
        <taxon>Magnoliopsida</taxon>
        <taxon>Liliopsida</taxon>
        <taxon>Zingiberales</taxon>
        <taxon>Musaceae</taxon>
        <taxon>Ensete</taxon>
    </lineage>
</organism>
<evidence type="ECO:0000313" key="2">
    <source>
        <dbReference type="EMBL" id="KAJ8501191.1"/>
    </source>
</evidence>
<keyword evidence="3" id="KW-1185">Reference proteome</keyword>